<organism evidence="1 2">
    <name type="scientific">Panicum virgatum</name>
    <name type="common">Blackwell switchgrass</name>
    <dbReference type="NCBI Taxonomy" id="38727"/>
    <lineage>
        <taxon>Eukaryota</taxon>
        <taxon>Viridiplantae</taxon>
        <taxon>Streptophyta</taxon>
        <taxon>Embryophyta</taxon>
        <taxon>Tracheophyta</taxon>
        <taxon>Spermatophyta</taxon>
        <taxon>Magnoliopsida</taxon>
        <taxon>Liliopsida</taxon>
        <taxon>Poales</taxon>
        <taxon>Poaceae</taxon>
        <taxon>PACMAD clade</taxon>
        <taxon>Panicoideae</taxon>
        <taxon>Panicodae</taxon>
        <taxon>Paniceae</taxon>
        <taxon>Panicinae</taxon>
        <taxon>Panicum</taxon>
        <taxon>Panicum sect. Hiantes</taxon>
    </lineage>
</organism>
<dbReference type="Proteomes" id="UP000823388">
    <property type="component" value="Chromosome 4N"/>
</dbReference>
<accession>A0A8T0TCB3</accession>
<keyword evidence="2" id="KW-1185">Reference proteome</keyword>
<comment type="caution">
    <text evidence="1">The sequence shown here is derived from an EMBL/GenBank/DDBJ whole genome shotgun (WGS) entry which is preliminary data.</text>
</comment>
<dbReference type="AlphaFoldDB" id="A0A8T0TCB3"/>
<name>A0A8T0TCB3_PANVG</name>
<protein>
    <submittedName>
        <fullName evidence="1">Uncharacterized protein</fullName>
    </submittedName>
</protein>
<sequence>MLEALVCAKDWLYKTKDSKFCSDGEGSEQE</sequence>
<reference evidence="1 2" key="1">
    <citation type="submission" date="2020-05" db="EMBL/GenBank/DDBJ databases">
        <title>WGS assembly of Panicum virgatum.</title>
        <authorList>
            <person name="Lovell J.T."/>
            <person name="Jenkins J."/>
            <person name="Shu S."/>
            <person name="Juenger T.E."/>
            <person name="Schmutz J."/>
        </authorList>
    </citation>
    <scope>NUCLEOTIDE SEQUENCE [LARGE SCALE GENOMIC DNA]</scope>
    <source>
        <strain evidence="2">cv. AP13</strain>
    </source>
</reference>
<gene>
    <name evidence="1" type="ORF">PVAP13_4NG139688</name>
</gene>
<dbReference type="EMBL" id="CM029044">
    <property type="protein sequence ID" value="KAG2606863.1"/>
    <property type="molecule type" value="Genomic_DNA"/>
</dbReference>
<proteinExistence type="predicted"/>
<evidence type="ECO:0000313" key="1">
    <source>
        <dbReference type="EMBL" id="KAG2606863.1"/>
    </source>
</evidence>
<evidence type="ECO:0000313" key="2">
    <source>
        <dbReference type="Proteomes" id="UP000823388"/>
    </source>
</evidence>